<dbReference type="InterPro" id="IPR003032">
    <property type="entry name" value="Ryanodine_rcpt"/>
</dbReference>
<dbReference type="GO" id="GO:0014808">
    <property type="term" value="P:release of sequestered calcium ion into cytosol by sarcoplasmic reticulum"/>
    <property type="evidence" value="ECO:0007669"/>
    <property type="project" value="TreeGrafter"/>
</dbReference>
<dbReference type="SMART" id="SM00044">
    <property type="entry name" value="CYCc"/>
    <property type="match status" value="1"/>
</dbReference>
<proteinExistence type="predicted"/>
<reference evidence="2 3" key="1">
    <citation type="journal article" date="2016" name="Biochim. Biophys. Acta">
        <title>Characterization of red-shifted phycobilisomes isolated from the chlorophyll f-containing cyanobacterium Halomicronema hongdechloris.</title>
        <authorList>
            <person name="Li Y."/>
            <person name="Lin Y."/>
            <person name="Garvey C.J."/>
            <person name="Birch D."/>
            <person name="Corkery R.W."/>
            <person name="Loughlin P.C."/>
            <person name="Scheer H."/>
            <person name="Willows R.D."/>
            <person name="Chen M."/>
        </authorList>
    </citation>
    <scope>NUCLEOTIDE SEQUENCE [LARGE SCALE GENOMIC DNA]</scope>
    <source>
        <strain evidence="2 3">C2206</strain>
    </source>
</reference>
<feature type="domain" description="Guanylate cyclase" evidence="1">
    <location>
        <begin position="573"/>
        <end position="693"/>
    </location>
</feature>
<dbReference type="PROSITE" id="PS50125">
    <property type="entry name" value="GUANYLATE_CYCLASE_2"/>
    <property type="match status" value="1"/>
</dbReference>
<dbReference type="RefSeq" id="WP_187329516.1">
    <property type="nucleotide sequence ID" value="NZ_CP021983.2"/>
</dbReference>
<dbReference type="GO" id="GO:0034704">
    <property type="term" value="C:calcium channel complex"/>
    <property type="evidence" value="ECO:0007669"/>
    <property type="project" value="TreeGrafter"/>
</dbReference>
<dbReference type="Proteomes" id="UP000191901">
    <property type="component" value="Chromosome"/>
</dbReference>
<dbReference type="InterPro" id="IPR001054">
    <property type="entry name" value="A/G_cyclase"/>
</dbReference>
<dbReference type="KEGG" id="hhg:XM38_047160"/>
<dbReference type="PANTHER" id="PTHR46399:SF8">
    <property type="entry name" value="B30.2_SPRY DOMAIN-CONTAINING PROTEIN"/>
    <property type="match status" value="1"/>
</dbReference>
<dbReference type="Pfam" id="PF20308">
    <property type="entry name" value="TPR-S"/>
    <property type="match status" value="1"/>
</dbReference>
<dbReference type="GO" id="GO:0009190">
    <property type="term" value="P:cyclic nucleotide biosynthetic process"/>
    <property type="evidence" value="ECO:0007669"/>
    <property type="project" value="InterPro"/>
</dbReference>
<dbReference type="InterPro" id="IPR011990">
    <property type="entry name" value="TPR-like_helical_dom_sf"/>
</dbReference>
<dbReference type="SUPFAM" id="SSF48452">
    <property type="entry name" value="TPR-like"/>
    <property type="match status" value="1"/>
</dbReference>
<name>A0A1Z3HTW6_9CYAN</name>
<dbReference type="STRING" id="1641165.XM38_02350"/>
<dbReference type="CDD" id="cd07302">
    <property type="entry name" value="CHD"/>
    <property type="match status" value="1"/>
</dbReference>
<dbReference type="Gene3D" id="6.20.350.10">
    <property type="match status" value="1"/>
</dbReference>
<keyword evidence="3" id="KW-1185">Reference proteome</keyword>
<dbReference type="InterPro" id="IPR015925">
    <property type="entry name" value="Ryanodine_IP3_receptor"/>
</dbReference>
<evidence type="ECO:0000313" key="3">
    <source>
        <dbReference type="Proteomes" id="UP000191901"/>
    </source>
</evidence>
<dbReference type="GO" id="GO:0005219">
    <property type="term" value="F:ryanodine-sensitive calcium-release channel activity"/>
    <property type="evidence" value="ECO:0007669"/>
    <property type="project" value="TreeGrafter"/>
</dbReference>
<gene>
    <name evidence="2" type="ORF">XM38_047160</name>
</gene>
<dbReference type="Gene3D" id="1.25.40.10">
    <property type="entry name" value="Tetratricopeptide repeat domain"/>
    <property type="match status" value="2"/>
</dbReference>
<dbReference type="Pfam" id="PF02026">
    <property type="entry name" value="RyR"/>
    <property type="match status" value="1"/>
</dbReference>
<organism evidence="2 3">
    <name type="scientific">Halomicronema hongdechloris C2206</name>
    <dbReference type="NCBI Taxonomy" id="1641165"/>
    <lineage>
        <taxon>Bacteria</taxon>
        <taxon>Bacillati</taxon>
        <taxon>Cyanobacteriota</taxon>
        <taxon>Cyanophyceae</taxon>
        <taxon>Nodosilineales</taxon>
        <taxon>Nodosilineaceae</taxon>
        <taxon>Halomicronema</taxon>
    </lineage>
</organism>
<evidence type="ECO:0000313" key="2">
    <source>
        <dbReference type="EMBL" id="ASC73744.1"/>
    </source>
</evidence>
<dbReference type="EMBL" id="CP021983">
    <property type="protein sequence ID" value="ASC73744.1"/>
    <property type="molecule type" value="Genomic_DNA"/>
</dbReference>
<dbReference type="GO" id="GO:0004016">
    <property type="term" value="F:adenylate cyclase activity"/>
    <property type="evidence" value="ECO:0007669"/>
    <property type="project" value="UniProtKB-ARBA"/>
</dbReference>
<dbReference type="InterPro" id="IPR046880">
    <property type="entry name" value="TPR-S"/>
</dbReference>
<dbReference type="Gene3D" id="3.40.50.450">
    <property type="match status" value="1"/>
</dbReference>
<protein>
    <recommendedName>
        <fullName evidence="1">Guanylate cyclase domain-containing protein</fullName>
    </recommendedName>
</protein>
<dbReference type="AlphaFoldDB" id="A0A1Z3HTW6"/>
<evidence type="ECO:0000259" key="1">
    <source>
        <dbReference type="PROSITE" id="PS50125"/>
    </source>
</evidence>
<dbReference type="Gene3D" id="3.30.70.1230">
    <property type="entry name" value="Nucleotide cyclase"/>
    <property type="match status" value="1"/>
</dbReference>
<dbReference type="SUPFAM" id="SSF55073">
    <property type="entry name" value="Nucleotide cyclase"/>
    <property type="match status" value="1"/>
</dbReference>
<accession>A0A1Z3HTW6</accession>
<dbReference type="InterPro" id="IPR029787">
    <property type="entry name" value="Nucleotide_cyclase"/>
</dbReference>
<dbReference type="Pfam" id="PF00211">
    <property type="entry name" value="Guanylate_cyc"/>
    <property type="match status" value="1"/>
</dbReference>
<dbReference type="PANTHER" id="PTHR46399">
    <property type="entry name" value="B30.2/SPRY DOMAIN-CONTAINING PROTEIN"/>
    <property type="match status" value="1"/>
</dbReference>
<sequence>MYQPQPIDTSQATLTAEYLYLAERLAENSHDHWAQALLGLGWRYGTRLNAAERTHPYLCPFEQLPEAVQEQQLQVYLDNLKTAVALGYRIEAQPVAPPRIKLGTAEAATATLRIGAGAMPRQLAPLLALRREIVTLRPRTPDLHCSLGEMMLQLGETLMAYDVLADGLKQWPQHLRLQQLLALALARSGATHAANEVLGQLMAAGQDDDETLSLLARTHKDLWRQAGPDQMRSHHLKLAADRYLEAYRRSGSLWPGINAATLSLLQGNRGQARQLATAVAETARQALEQATKTGQDTYWILATLGEAELVLGRYDQAAAYYTQAVQVGQGRFGDLGSSYRNAALLMQHLGQGLDPLREWFQMPRVIVFCGHRMDAANRPQPRLPPVLEDSVYDAIHTRLQQLNGRVGYASAACGSDILFLEALLELGGECNIVLPYNRDQFIQDSVSTATAGDWVARFDRVLSQAREVVVASDCKPQADDVSYEYSNRLLHGLAKIRAEQLYTDLVPLAVWNGQPGDGPGGTASTVAYWQQWSHQVEIIDSAALLAAAGYDTESEPRSTPTAALEQQQREIRALLFADVVQYTQLLEDQLCIFMRHFLEAVAALSNQPRYQPLTKNTWGDALYYVFPTVQEAGLFALDLGDLMQSIDWQQQGLPADLTIRIALHAGPVLRNVDPITNQVNYMGTHVNHAARIEPITPPGKVYASQAFAAIATSEGQQSFTCSYVGRMPWAKHYGTFPTYHVQRLHS</sequence>